<protein>
    <recommendedName>
        <fullName evidence="5">Lipoprotein</fullName>
    </recommendedName>
</protein>
<gene>
    <name evidence="3" type="ORF">CGC50_12820</name>
</gene>
<feature type="signal peptide" evidence="2">
    <location>
        <begin position="1"/>
        <end position="21"/>
    </location>
</feature>
<accession>A0A250FVB2</accession>
<evidence type="ECO:0000313" key="4">
    <source>
        <dbReference type="Proteomes" id="UP000217250"/>
    </source>
</evidence>
<evidence type="ECO:0000256" key="2">
    <source>
        <dbReference type="SAM" id="SignalP"/>
    </source>
</evidence>
<dbReference type="EMBL" id="CP022386">
    <property type="protein sequence ID" value="ATA87936.1"/>
    <property type="molecule type" value="Genomic_DNA"/>
</dbReference>
<dbReference type="AlphaFoldDB" id="A0A250FVB2"/>
<proteinExistence type="predicted"/>
<evidence type="ECO:0008006" key="5">
    <source>
        <dbReference type="Google" id="ProtNLM"/>
    </source>
</evidence>
<organism evidence="3 4">
    <name type="scientific">Capnocytophaga gingivalis</name>
    <dbReference type="NCBI Taxonomy" id="1017"/>
    <lineage>
        <taxon>Bacteria</taxon>
        <taxon>Pseudomonadati</taxon>
        <taxon>Bacteroidota</taxon>
        <taxon>Flavobacteriia</taxon>
        <taxon>Flavobacteriales</taxon>
        <taxon>Flavobacteriaceae</taxon>
        <taxon>Capnocytophaga</taxon>
    </lineage>
</organism>
<name>A0A250FVB2_9FLAO</name>
<dbReference type="GeneID" id="84809420"/>
<feature type="compositionally biased region" description="Basic and acidic residues" evidence="1">
    <location>
        <begin position="169"/>
        <end position="179"/>
    </location>
</feature>
<dbReference type="RefSeq" id="WP_095911117.1">
    <property type="nucleotide sequence ID" value="NZ_CP022386.1"/>
</dbReference>
<keyword evidence="2" id="KW-0732">Signal</keyword>
<feature type="chain" id="PRO_5012083583" description="Lipoprotein" evidence="2">
    <location>
        <begin position="22"/>
        <end position="255"/>
    </location>
</feature>
<sequence length="255" mass="29088">MRQFLILLIALWGLSSCTTNATFTFHKNQTTSLLAEVDMEGILKFTGDSIMKSFTNKELSKNWKSLYQISKEKGEPITNKDTIELAKRMFLKGLYKGEVPYGFALKADHISQKQWSGMEKISKSENTKYGDLFASVFKWDGKTLIFDPQELTKIGRKEKLNSPEEESSETSKEEIKATSDETSEAATSSETGQKIESPFQMKINLFCKFDRKIKSIQGTHPYLQQIDEHTLQFSFNALDTHPKERGDSKIIIITK</sequence>
<reference evidence="4" key="1">
    <citation type="submission" date="2017-06" db="EMBL/GenBank/DDBJ databases">
        <title>Capnocytophaga spp. assemblies.</title>
        <authorList>
            <person name="Gulvik C.A."/>
        </authorList>
    </citation>
    <scope>NUCLEOTIDE SEQUENCE [LARGE SCALE GENOMIC DNA]</scope>
    <source>
        <strain evidence="4">H1496</strain>
    </source>
</reference>
<feature type="region of interest" description="Disordered" evidence="1">
    <location>
        <begin position="156"/>
        <end position="194"/>
    </location>
</feature>
<dbReference type="PROSITE" id="PS51257">
    <property type="entry name" value="PROKAR_LIPOPROTEIN"/>
    <property type="match status" value="1"/>
</dbReference>
<evidence type="ECO:0000256" key="1">
    <source>
        <dbReference type="SAM" id="MobiDB-lite"/>
    </source>
</evidence>
<dbReference type="Proteomes" id="UP000217250">
    <property type="component" value="Chromosome"/>
</dbReference>
<evidence type="ECO:0000313" key="3">
    <source>
        <dbReference type="EMBL" id="ATA87936.1"/>
    </source>
</evidence>
<dbReference type="KEGG" id="cgh:CGC50_12820"/>
<dbReference type="OrthoDB" id="1241134at2"/>